<proteinExistence type="predicted"/>
<accession>A0A660CHR4</accession>
<gene>
    <name evidence="7" type="ORF">JD82_04902</name>
</gene>
<dbReference type="PANTHER" id="PTHR23508">
    <property type="entry name" value="CARBOXYLIC ACID TRANSPORTER PROTEIN HOMOLOG"/>
    <property type="match status" value="1"/>
</dbReference>
<feature type="domain" description="Major facilitator superfamily (MFS) profile" evidence="6">
    <location>
        <begin position="17"/>
        <end position="427"/>
    </location>
</feature>
<keyword evidence="2 5" id="KW-0812">Transmembrane</keyword>
<dbReference type="Gene3D" id="1.20.1250.20">
    <property type="entry name" value="MFS general substrate transporter like domains"/>
    <property type="match status" value="2"/>
</dbReference>
<keyword evidence="8" id="KW-1185">Reference proteome</keyword>
<feature type="transmembrane region" description="Helical" evidence="5">
    <location>
        <begin position="52"/>
        <end position="73"/>
    </location>
</feature>
<feature type="transmembrane region" description="Helical" evidence="5">
    <location>
        <begin position="314"/>
        <end position="332"/>
    </location>
</feature>
<keyword evidence="3 5" id="KW-1133">Transmembrane helix</keyword>
<feature type="transmembrane region" description="Helical" evidence="5">
    <location>
        <begin position="110"/>
        <end position="130"/>
    </location>
</feature>
<sequence>MTTSPKPEVRRRSGTLVAVICCCAVIFDGYDLSVFGTTIPALLEYEAWNLDAARAGVIASYAFMGMLVGTLICGLATDLLGRRRMLITSMSWFSVCMGACALAPNPELFGLFRFLSGVGLGGLLPTALALTAEFAPRGRRNLFNALVSSGFSVGTIAASLIGLVLIEPFGFRPMFAIGVLPLLTLVPIAYAVLPESGDFLRSKGKHDQAHRTALRYGLAENATPHEASDEDGRRAGLRDLLRRPLLTTAIVFALAGLIGQLFIYGLSTWLPEIMRSAGYPLGSALSFLATMSIGAIAGATVMSICADRIGPRTVAIWGFGIGVLSLVTMSLAPPTPVLYVAVALAGVGANGTAVILNGFIATWFPAAVRATALGSIMTVARLGGIIGPILGGLIVAAGVDVKWSFYVFVVPAAIGIGLVLLLPRRHLDGRTLGAAREPQPAPVRGGQA</sequence>
<dbReference type="RefSeq" id="WP_051758105.1">
    <property type="nucleotide sequence ID" value="NZ_JOIJ01000028.1"/>
</dbReference>
<feature type="transmembrane region" description="Helical" evidence="5">
    <location>
        <begin position="244"/>
        <end position="264"/>
    </location>
</feature>
<feature type="transmembrane region" description="Helical" evidence="5">
    <location>
        <begin position="376"/>
        <end position="397"/>
    </location>
</feature>
<dbReference type="PROSITE" id="PS50850">
    <property type="entry name" value="MFS"/>
    <property type="match status" value="1"/>
</dbReference>
<evidence type="ECO:0000256" key="5">
    <source>
        <dbReference type="SAM" id="Phobius"/>
    </source>
</evidence>
<dbReference type="PANTHER" id="PTHR23508:SF10">
    <property type="entry name" value="CARBOXYLIC ACID TRANSPORTER PROTEIN HOMOLOG"/>
    <property type="match status" value="1"/>
</dbReference>
<evidence type="ECO:0000256" key="4">
    <source>
        <dbReference type="ARBA" id="ARBA00023136"/>
    </source>
</evidence>
<protein>
    <submittedName>
        <fullName evidence="7">AAHS family benzoate transporter-like MFS transporter</fullName>
    </submittedName>
</protein>
<keyword evidence="4 5" id="KW-0472">Membrane</keyword>
<dbReference type="InterPro" id="IPR020846">
    <property type="entry name" value="MFS_dom"/>
</dbReference>
<comment type="caution">
    <text evidence="7">The sequence shown here is derived from an EMBL/GenBank/DDBJ whole genome shotgun (WGS) entry which is preliminary data.</text>
</comment>
<feature type="transmembrane region" description="Helical" evidence="5">
    <location>
        <begin position="284"/>
        <end position="302"/>
    </location>
</feature>
<dbReference type="InterPro" id="IPR011701">
    <property type="entry name" value="MFS"/>
</dbReference>
<comment type="subcellular location">
    <subcellularLocation>
        <location evidence="1">Cell membrane</location>
        <topology evidence="1">Multi-pass membrane protein</topology>
    </subcellularLocation>
</comment>
<feature type="transmembrane region" description="Helical" evidence="5">
    <location>
        <begin position="338"/>
        <end position="364"/>
    </location>
</feature>
<evidence type="ECO:0000256" key="2">
    <source>
        <dbReference type="ARBA" id="ARBA00022692"/>
    </source>
</evidence>
<feature type="transmembrane region" description="Helical" evidence="5">
    <location>
        <begin position="85"/>
        <end position="104"/>
    </location>
</feature>
<reference evidence="7 8" key="1">
    <citation type="submission" date="2019-07" db="EMBL/GenBank/DDBJ databases">
        <title>R&amp;d 2014.</title>
        <authorList>
            <person name="Klenk H.-P."/>
        </authorList>
    </citation>
    <scope>NUCLEOTIDE SEQUENCE [LARGE SCALE GENOMIC DNA]</scope>
    <source>
        <strain evidence="7 8">DSM 43194</strain>
    </source>
</reference>
<dbReference type="InterPro" id="IPR036259">
    <property type="entry name" value="MFS_trans_sf"/>
</dbReference>
<evidence type="ECO:0000256" key="3">
    <source>
        <dbReference type="ARBA" id="ARBA00022989"/>
    </source>
</evidence>
<dbReference type="Proteomes" id="UP000317303">
    <property type="component" value="Unassembled WGS sequence"/>
</dbReference>
<dbReference type="Pfam" id="PF07690">
    <property type="entry name" value="MFS_1"/>
    <property type="match status" value="1"/>
</dbReference>
<feature type="transmembrane region" description="Helical" evidence="5">
    <location>
        <begin position="172"/>
        <end position="193"/>
    </location>
</feature>
<dbReference type="SUPFAM" id="SSF103473">
    <property type="entry name" value="MFS general substrate transporter"/>
    <property type="match status" value="1"/>
</dbReference>
<dbReference type="InterPro" id="IPR005829">
    <property type="entry name" value="Sugar_transporter_CS"/>
</dbReference>
<evidence type="ECO:0000259" key="6">
    <source>
        <dbReference type="PROSITE" id="PS50850"/>
    </source>
</evidence>
<feature type="transmembrane region" description="Helical" evidence="5">
    <location>
        <begin position="403"/>
        <end position="422"/>
    </location>
</feature>
<evidence type="ECO:0000313" key="8">
    <source>
        <dbReference type="Proteomes" id="UP000317303"/>
    </source>
</evidence>
<organism evidence="7 8">
    <name type="scientific">Prauserella rugosa</name>
    <dbReference type="NCBI Taxonomy" id="43354"/>
    <lineage>
        <taxon>Bacteria</taxon>
        <taxon>Bacillati</taxon>
        <taxon>Actinomycetota</taxon>
        <taxon>Actinomycetes</taxon>
        <taxon>Pseudonocardiales</taxon>
        <taxon>Pseudonocardiaceae</taxon>
        <taxon>Prauserella</taxon>
    </lineage>
</organism>
<feature type="transmembrane region" description="Helical" evidence="5">
    <location>
        <begin position="142"/>
        <end position="166"/>
    </location>
</feature>
<name>A0A660CHR4_9PSEU</name>
<dbReference type="GO" id="GO:0046943">
    <property type="term" value="F:carboxylic acid transmembrane transporter activity"/>
    <property type="evidence" value="ECO:0007669"/>
    <property type="project" value="TreeGrafter"/>
</dbReference>
<evidence type="ECO:0000313" key="7">
    <source>
        <dbReference type="EMBL" id="TWH23010.1"/>
    </source>
</evidence>
<dbReference type="EMBL" id="VLJV01000001">
    <property type="protein sequence ID" value="TWH23010.1"/>
    <property type="molecule type" value="Genomic_DNA"/>
</dbReference>
<dbReference type="PROSITE" id="PS00217">
    <property type="entry name" value="SUGAR_TRANSPORT_2"/>
    <property type="match status" value="1"/>
</dbReference>
<dbReference type="GO" id="GO:0005886">
    <property type="term" value="C:plasma membrane"/>
    <property type="evidence" value="ECO:0007669"/>
    <property type="project" value="UniProtKB-SubCell"/>
</dbReference>
<dbReference type="AlphaFoldDB" id="A0A660CHR4"/>
<evidence type="ECO:0000256" key="1">
    <source>
        <dbReference type="ARBA" id="ARBA00004651"/>
    </source>
</evidence>